<dbReference type="EMBL" id="JAHDYR010000015">
    <property type="protein sequence ID" value="KAG9394294.1"/>
    <property type="molecule type" value="Genomic_DNA"/>
</dbReference>
<accession>A0A8J6B4R7</accession>
<evidence type="ECO:0000313" key="3">
    <source>
        <dbReference type="Proteomes" id="UP000717585"/>
    </source>
</evidence>
<organism evidence="2 3">
    <name type="scientific">Carpediemonas membranifera</name>
    <dbReference type="NCBI Taxonomy" id="201153"/>
    <lineage>
        <taxon>Eukaryota</taxon>
        <taxon>Metamonada</taxon>
        <taxon>Carpediemonas-like organisms</taxon>
        <taxon>Carpediemonas</taxon>
    </lineage>
</organism>
<dbReference type="Proteomes" id="UP000717585">
    <property type="component" value="Unassembled WGS sequence"/>
</dbReference>
<feature type="region of interest" description="Disordered" evidence="1">
    <location>
        <begin position="32"/>
        <end position="55"/>
    </location>
</feature>
<gene>
    <name evidence="2" type="ORF">J8273_3928</name>
</gene>
<keyword evidence="3" id="KW-1185">Reference proteome</keyword>
<comment type="caution">
    <text evidence="2">The sequence shown here is derived from an EMBL/GenBank/DDBJ whole genome shotgun (WGS) entry which is preliminary data.</text>
</comment>
<sequence>MMLKEEFLEALEELRAAYDSIREYHSEAVYGADDGVIEEPENRSEDKQSNGSSIVSKDILRLAKSTKRARIAKDEPSTDLAQRFEEHQRITASSGGSFIPSKEAVVRAANSVTARPSETKTKSSARPDVVGVNASNKRFNARLMSCRSRYLDQISESLGRGSA</sequence>
<evidence type="ECO:0000313" key="2">
    <source>
        <dbReference type="EMBL" id="KAG9394294.1"/>
    </source>
</evidence>
<dbReference type="AlphaFoldDB" id="A0A8J6B4R7"/>
<protein>
    <submittedName>
        <fullName evidence="2">Uncharacterized protein</fullName>
    </submittedName>
</protein>
<evidence type="ECO:0000256" key="1">
    <source>
        <dbReference type="SAM" id="MobiDB-lite"/>
    </source>
</evidence>
<reference evidence="2" key="1">
    <citation type="submission" date="2021-05" db="EMBL/GenBank/DDBJ databases">
        <title>A free-living protist that lacks canonical eukaryotic 1 DNA replication and segregation systems.</title>
        <authorList>
            <person name="Salas-Leiva D.E."/>
            <person name="Tromer E.C."/>
            <person name="Curtis B.A."/>
            <person name="Jerlstrom-Hultqvist J."/>
            <person name="Kolisko M."/>
            <person name="Yi Z."/>
            <person name="Salas-Leiva J.S."/>
            <person name="Gallot-Lavallee L."/>
            <person name="Kops G.J.P.L."/>
            <person name="Archibald J.M."/>
            <person name="Simpson A.G.B."/>
            <person name="Roger A.J."/>
        </authorList>
    </citation>
    <scope>NUCLEOTIDE SEQUENCE</scope>
    <source>
        <strain evidence="2">BICM</strain>
    </source>
</reference>
<name>A0A8J6B4R7_9EUKA</name>
<proteinExistence type="predicted"/>